<dbReference type="Gene3D" id="1.10.510.10">
    <property type="entry name" value="Transferase(Phosphotransferase) domain 1"/>
    <property type="match status" value="1"/>
</dbReference>
<dbReference type="InterPro" id="IPR001245">
    <property type="entry name" value="Ser-Thr/Tyr_kinase_cat_dom"/>
</dbReference>
<dbReference type="InterPro" id="IPR011009">
    <property type="entry name" value="Kinase-like_dom_sf"/>
</dbReference>
<evidence type="ECO:0000313" key="2">
    <source>
        <dbReference type="EMBL" id="KAF2857115.1"/>
    </source>
</evidence>
<dbReference type="SUPFAM" id="SSF56112">
    <property type="entry name" value="Protein kinase-like (PK-like)"/>
    <property type="match status" value="1"/>
</dbReference>
<dbReference type="PROSITE" id="PS50011">
    <property type="entry name" value="PROTEIN_KINASE_DOM"/>
    <property type="match status" value="1"/>
</dbReference>
<dbReference type="Proteomes" id="UP000799421">
    <property type="component" value="Unassembled WGS sequence"/>
</dbReference>
<gene>
    <name evidence="2" type="ORF">K470DRAFT_261120</name>
</gene>
<evidence type="ECO:0000313" key="3">
    <source>
        <dbReference type="Proteomes" id="UP000799421"/>
    </source>
</evidence>
<dbReference type="GO" id="GO:0005524">
    <property type="term" value="F:ATP binding"/>
    <property type="evidence" value="ECO:0007669"/>
    <property type="project" value="InterPro"/>
</dbReference>
<dbReference type="OrthoDB" id="1668230at2759"/>
<dbReference type="Pfam" id="PF07714">
    <property type="entry name" value="PK_Tyr_Ser-Thr"/>
    <property type="match status" value="1"/>
</dbReference>
<reference evidence="2" key="1">
    <citation type="journal article" date="2020" name="Stud. Mycol.">
        <title>101 Dothideomycetes genomes: a test case for predicting lifestyles and emergence of pathogens.</title>
        <authorList>
            <person name="Haridas S."/>
            <person name="Albert R."/>
            <person name="Binder M."/>
            <person name="Bloem J."/>
            <person name="Labutti K."/>
            <person name="Salamov A."/>
            <person name="Andreopoulos B."/>
            <person name="Baker S."/>
            <person name="Barry K."/>
            <person name="Bills G."/>
            <person name="Bluhm B."/>
            <person name="Cannon C."/>
            <person name="Castanera R."/>
            <person name="Culley D."/>
            <person name="Daum C."/>
            <person name="Ezra D."/>
            <person name="Gonzalez J."/>
            <person name="Henrissat B."/>
            <person name="Kuo A."/>
            <person name="Liang C."/>
            <person name="Lipzen A."/>
            <person name="Lutzoni F."/>
            <person name="Magnuson J."/>
            <person name="Mondo S."/>
            <person name="Nolan M."/>
            <person name="Ohm R."/>
            <person name="Pangilinan J."/>
            <person name="Park H.-J."/>
            <person name="Ramirez L."/>
            <person name="Alfaro M."/>
            <person name="Sun H."/>
            <person name="Tritt A."/>
            <person name="Yoshinaga Y."/>
            <person name="Zwiers L.-H."/>
            <person name="Turgeon B."/>
            <person name="Goodwin S."/>
            <person name="Spatafora J."/>
            <person name="Crous P."/>
            <person name="Grigoriev I."/>
        </authorList>
    </citation>
    <scope>NUCLEOTIDE SEQUENCE</scope>
    <source>
        <strain evidence="2">CBS 480.64</strain>
    </source>
</reference>
<keyword evidence="3" id="KW-1185">Reference proteome</keyword>
<dbReference type="InterPro" id="IPR000719">
    <property type="entry name" value="Prot_kinase_dom"/>
</dbReference>
<dbReference type="EMBL" id="MU006066">
    <property type="protein sequence ID" value="KAF2857115.1"/>
    <property type="molecule type" value="Genomic_DNA"/>
</dbReference>
<evidence type="ECO:0000259" key="1">
    <source>
        <dbReference type="PROSITE" id="PS50011"/>
    </source>
</evidence>
<dbReference type="AlphaFoldDB" id="A0A6A7BQR7"/>
<organism evidence="2 3">
    <name type="scientific">Piedraia hortae CBS 480.64</name>
    <dbReference type="NCBI Taxonomy" id="1314780"/>
    <lineage>
        <taxon>Eukaryota</taxon>
        <taxon>Fungi</taxon>
        <taxon>Dikarya</taxon>
        <taxon>Ascomycota</taxon>
        <taxon>Pezizomycotina</taxon>
        <taxon>Dothideomycetes</taxon>
        <taxon>Dothideomycetidae</taxon>
        <taxon>Capnodiales</taxon>
        <taxon>Piedraiaceae</taxon>
        <taxon>Piedraia</taxon>
    </lineage>
</organism>
<accession>A0A6A7BQR7</accession>
<feature type="domain" description="Protein kinase" evidence="1">
    <location>
        <begin position="1"/>
        <end position="152"/>
    </location>
</feature>
<proteinExistence type="predicted"/>
<sequence length="152" mass="17577">MRRGNFVHKTPYVILDNPSEVRKDLNEWNIAAVKHEIAIYKRIWPYPGLVGGFEIAEDCFVIDYLPRGSLECSKEDKNNQRPNDKQMHAWYLELAKTYSYIHKCKVFVADIAARNVLVANDDSLKVVDFGTSDLFPENWEGPLLGDCVSWKR</sequence>
<dbReference type="GO" id="GO:0004672">
    <property type="term" value="F:protein kinase activity"/>
    <property type="evidence" value="ECO:0007669"/>
    <property type="project" value="InterPro"/>
</dbReference>
<protein>
    <recommendedName>
        <fullName evidence="1">Protein kinase domain-containing protein</fullName>
    </recommendedName>
</protein>
<name>A0A6A7BQR7_9PEZI</name>